<accession>A0A561SUA8</accession>
<dbReference type="Proteomes" id="UP000321261">
    <property type="component" value="Unassembled WGS sequence"/>
</dbReference>
<dbReference type="PANTHER" id="PTHR30146">
    <property type="entry name" value="LACI-RELATED TRANSCRIPTIONAL REPRESSOR"/>
    <property type="match status" value="1"/>
</dbReference>
<protein>
    <submittedName>
        <fullName evidence="5">LacI family transcriptional regulator</fullName>
    </submittedName>
</protein>
<dbReference type="CDD" id="cd01392">
    <property type="entry name" value="HTH_LacI"/>
    <property type="match status" value="1"/>
</dbReference>
<dbReference type="Gene3D" id="3.40.50.2300">
    <property type="match status" value="2"/>
</dbReference>
<dbReference type="EMBL" id="VIWU01000001">
    <property type="protein sequence ID" value="TWF78431.1"/>
    <property type="molecule type" value="Genomic_DNA"/>
</dbReference>
<dbReference type="SUPFAM" id="SSF47413">
    <property type="entry name" value="lambda repressor-like DNA-binding domains"/>
    <property type="match status" value="1"/>
</dbReference>
<dbReference type="InterPro" id="IPR028082">
    <property type="entry name" value="Peripla_BP_I"/>
</dbReference>
<gene>
    <name evidence="5" type="ORF">FHX44_114354</name>
</gene>
<evidence type="ECO:0000259" key="4">
    <source>
        <dbReference type="PROSITE" id="PS50932"/>
    </source>
</evidence>
<dbReference type="InterPro" id="IPR000843">
    <property type="entry name" value="HTH_LacI"/>
</dbReference>
<evidence type="ECO:0000256" key="2">
    <source>
        <dbReference type="ARBA" id="ARBA00023125"/>
    </source>
</evidence>
<keyword evidence="1" id="KW-0805">Transcription regulation</keyword>
<dbReference type="CDD" id="cd06267">
    <property type="entry name" value="PBP1_LacI_sugar_binding-like"/>
    <property type="match status" value="1"/>
</dbReference>
<proteinExistence type="predicted"/>
<dbReference type="GO" id="GO:0000976">
    <property type="term" value="F:transcription cis-regulatory region binding"/>
    <property type="evidence" value="ECO:0007669"/>
    <property type="project" value="TreeGrafter"/>
</dbReference>
<comment type="caution">
    <text evidence="5">The sequence shown here is derived from an EMBL/GenBank/DDBJ whole genome shotgun (WGS) entry which is preliminary data.</text>
</comment>
<dbReference type="PROSITE" id="PS00356">
    <property type="entry name" value="HTH_LACI_1"/>
    <property type="match status" value="1"/>
</dbReference>
<dbReference type="InterPro" id="IPR010982">
    <property type="entry name" value="Lambda_DNA-bd_dom_sf"/>
</dbReference>
<name>A0A561SUA8_9PSEU</name>
<dbReference type="PROSITE" id="PS50932">
    <property type="entry name" value="HTH_LACI_2"/>
    <property type="match status" value="1"/>
</dbReference>
<dbReference type="SMART" id="SM00354">
    <property type="entry name" value="HTH_LACI"/>
    <property type="match status" value="1"/>
</dbReference>
<reference evidence="5 6" key="1">
    <citation type="submission" date="2019-06" db="EMBL/GenBank/DDBJ databases">
        <title>Sequencing the genomes of 1000 actinobacteria strains.</title>
        <authorList>
            <person name="Klenk H.-P."/>
        </authorList>
    </citation>
    <scope>NUCLEOTIDE SEQUENCE [LARGE SCALE GENOMIC DNA]</scope>
    <source>
        <strain evidence="5 6">DSM 45671</strain>
    </source>
</reference>
<sequence>MLAGVQSVPARRRRPTMRDVAQLADVSLKTVSRVVNDEPGVSVELAVRVQRAIDELGFHPHPGARLLRTDGRTSAIALLLEDVANPYSAAVHRAVENEARERGVVVFSASIDEDPARERALAREFGARRVDGLVLAPAGDDQSYLTDELPTGTPVVCVDREARNLAVDSVITTNGLGAAEGVRHLAAVGHRRIAFLGDRRSIRTADQRFAGYRDALASLGLPLDPGLVVHDLRESADADGAVTALLARPDPPTALFTAQNLITIGAVRALRRLGAEWSVALVGFDDVPLGDLLSPGITVVAQDPAAIGRTAAALLFARIGGDTGPPGVRLVPTTLIRRGSGELPPR</sequence>
<feature type="domain" description="HTH lacI-type" evidence="4">
    <location>
        <begin position="15"/>
        <end position="69"/>
    </location>
</feature>
<dbReference type="OrthoDB" id="3595338at2"/>
<dbReference type="GO" id="GO:0003700">
    <property type="term" value="F:DNA-binding transcription factor activity"/>
    <property type="evidence" value="ECO:0007669"/>
    <property type="project" value="TreeGrafter"/>
</dbReference>
<dbReference type="Pfam" id="PF13377">
    <property type="entry name" value="Peripla_BP_3"/>
    <property type="match status" value="1"/>
</dbReference>
<dbReference type="AlphaFoldDB" id="A0A561SUA8"/>
<evidence type="ECO:0000313" key="5">
    <source>
        <dbReference type="EMBL" id="TWF78431.1"/>
    </source>
</evidence>
<evidence type="ECO:0000256" key="3">
    <source>
        <dbReference type="ARBA" id="ARBA00023163"/>
    </source>
</evidence>
<dbReference type="Pfam" id="PF00356">
    <property type="entry name" value="LacI"/>
    <property type="match status" value="1"/>
</dbReference>
<dbReference type="SUPFAM" id="SSF53822">
    <property type="entry name" value="Periplasmic binding protein-like I"/>
    <property type="match status" value="1"/>
</dbReference>
<keyword evidence="6" id="KW-1185">Reference proteome</keyword>
<dbReference type="Gene3D" id="1.10.260.40">
    <property type="entry name" value="lambda repressor-like DNA-binding domains"/>
    <property type="match status" value="1"/>
</dbReference>
<dbReference type="InterPro" id="IPR046335">
    <property type="entry name" value="LacI/GalR-like_sensor"/>
</dbReference>
<keyword evidence="2" id="KW-0238">DNA-binding</keyword>
<keyword evidence="3" id="KW-0804">Transcription</keyword>
<evidence type="ECO:0000313" key="6">
    <source>
        <dbReference type="Proteomes" id="UP000321261"/>
    </source>
</evidence>
<dbReference type="PANTHER" id="PTHR30146:SF109">
    <property type="entry name" value="HTH-TYPE TRANSCRIPTIONAL REGULATOR GALS"/>
    <property type="match status" value="1"/>
</dbReference>
<evidence type="ECO:0000256" key="1">
    <source>
        <dbReference type="ARBA" id="ARBA00023015"/>
    </source>
</evidence>
<organism evidence="5 6">
    <name type="scientific">Pseudonocardia hierapolitana</name>
    <dbReference type="NCBI Taxonomy" id="1128676"/>
    <lineage>
        <taxon>Bacteria</taxon>
        <taxon>Bacillati</taxon>
        <taxon>Actinomycetota</taxon>
        <taxon>Actinomycetes</taxon>
        <taxon>Pseudonocardiales</taxon>
        <taxon>Pseudonocardiaceae</taxon>
        <taxon>Pseudonocardia</taxon>
    </lineage>
</organism>